<feature type="transmembrane region" description="Helical" evidence="5">
    <location>
        <begin position="6"/>
        <end position="27"/>
    </location>
</feature>
<accession>A0A1T5JFE7</accession>
<protein>
    <submittedName>
        <fullName evidence="8">Membrane-bound serine protease (ClpP class)</fullName>
    </submittedName>
</protein>
<dbReference type="RefSeq" id="WP_079489994.1">
    <property type="nucleotide sequence ID" value="NZ_FUZT01000002.1"/>
</dbReference>
<dbReference type="InterPro" id="IPR012340">
    <property type="entry name" value="NA-bd_OB-fold"/>
</dbReference>
<evidence type="ECO:0000259" key="6">
    <source>
        <dbReference type="Pfam" id="PF01957"/>
    </source>
</evidence>
<comment type="subcellular location">
    <subcellularLocation>
        <location evidence="1">Membrane</location>
        <topology evidence="1">Multi-pass membrane protein</topology>
    </subcellularLocation>
</comment>
<dbReference type="InterPro" id="IPR002810">
    <property type="entry name" value="NfeD-like_C"/>
</dbReference>
<dbReference type="InterPro" id="IPR052165">
    <property type="entry name" value="Membrane_assoc_protease"/>
</dbReference>
<reference evidence="8 9" key="1">
    <citation type="submission" date="2017-02" db="EMBL/GenBank/DDBJ databases">
        <authorList>
            <person name="Peterson S.W."/>
        </authorList>
    </citation>
    <scope>NUCLEOTIDE SEQUENCE [LARGE SCALE GENOMIC DNA]</scope>
    <source>
        <strain evidence="8 9">M1</strain>
    </source>
</reference>
<dbReference type="PANTHER" id="PTHR33507:SF3">
    <property type="entry name" value="INNER MEMBRANE PROTEIN YBBJ"/>
    <property type="match status" value="1"/>
</dbReference>
<dbReference type="PANTHER" id="PTHR33507">
    <property type="entry name" value="INNER MEMBRANE PROTEIN YBBJ"/>
    <property type="match status" value="1"/>
</dbReference>
<proteinExistence type="predicted"/>
<evidence type="ECO:0000256" key="2">
    <source>
        <dbReference type="ARBA" id="ARBA00022692"/>
    </source>
</evidence>
<dbReference type="SUPFAM" id="SSF141322">
    <property type="entry name" value="NfeD domain-like"/>
    <property type="match status" value="1"/>
</dbReference>
<dbReference type="STRING" id="36842.SAMN02194393_01151"/>
<dbReference type="GO" id="GO:0008233">
    <property type="term" value="F:peptidase activity"/>
    <property type="evidence" value="ECO:0007669"/>
    <property type="project" value="UniProtKB-KW"/>
</dbReference>
<evidence type="ECO:0000256" key="5">
    <source>
        <dbReference type="SAM" id="Phobius"/>
    </source>
</evidence>
<keyword evidence="8" id="KW-0378">Hydrolase</keyword>
<dbReference type="Pfam" id="PF01957">
    <property type="entry name" value="NfeD"/>
    <property type="match status" value="1"/>
</dbReference>
<keyword evidence="8" id="KW-0645">Protease</keyword>
<sequence>MVLAELIDGLGVLSAIFFGLGLILTAIEIYAPGFGVWGIAGITCFIIGIIVTADTLLEALVLMMILLAVLGILFIIILHSISKGKLPKSMVLESSMKKEDGYISTNDMKYFLKKCGITLTVLRPAGTVDFDGVKLDVVSENEFIPKGTKVEVIKVEGRRIVVRRAVEEQNN</sequence>
<feature type="transmembrane region" description="Helical" evidence="5">
    <location>
        <begin position="59"/>
        <end position="81"/>
    </location>
</feature>
<keyword evidence="3 5" id="KW-1133">Transmembrane helix</keyword>
<evidence type="ECO:0000259" key="7">
    <source>
        <dbReference type="Pfam" id="PF24961"/>
    </source>
</evidence>
<evidence type="ECO:0000313" key="8">
    <source>
        <dbReference type="EMBL" id="SKC50076.1"/>
    </source>
</evidence>
<evidence type="ECO:0000256" key="1">
    <source>
        <dbReference type="ARBA" id="ARBA00004141"/>
    </source>
</evidence>
<feature type="domain" description="NfeD integral membrane" evidence="7">
    <location>
        <begin position="11"/>
        <end position="78"/>
    </location>
</feature>
<keyword evidence="2 5" id="KW-0812">Transmembrane</keyword>
<keyword evidence="9" id="KW-1185">Reference proteome</keyword>
<feature type="transmembrane region" description="Helical" evidence="5">
    <location>
        <begin position="34"/>
        <end position="53"/>
    </location>
</feature>
<evidence type="ECO:0000256" key="4">
    <source>
        <dbReference type="ARBA" id="ARBA00023136"/>
    </source>
</evidence>
<dbReference type="GO" id="GO:0005886">
    <property type="term" value="C:plasma membrane"/>
    <property type="evidence" value="ECO:0007669"/>
    <property type="project" value="TreeGrafter"/>
</dbReference>
<dbReference type="Proteomes" id="UP000190285">
    <property type="component" value="Unassembled WGS sequence"/>
</dbReference>
<feature type="domain" description="NfeD-like C-terminal" evidence="6">
    <location>
        <begin position="116"/>
        <end position="164"/>
    </location>
</feature>
<keyword evidence="4 5" id="KW-0472">Membrane</keyword>
<dbReference type="Pfam" id="PF24961">
    <property type="entry name" value="NfeD_membrane"/>
    <property type="match status" value="1"/>
</dbReference>
<evidence type="ECO:0000313" key="9">
    <source>
        <dbReference type="Proteomes" id="UP000190285"/>
    </source>
</evidence>
<dbReference type="Gene3D" id="2.40.50.140">
    <property type="entry name" value="Nucleic acid-binding proteins"/>
    <property type="match status" value="1"/>
</dbReference>
<name>A0A1T5JFE7_9FIRM</name>
<organism evidence="8 9">
    <name type="scientific">Maledivibacter halophilus</name>
    <dbReference type="NCBI Taxonomy" id="36842"/>
    <lineage>
        <taxon>Bacteria</taxon>
        <taxon>Bacillati</taxon>
        <taxon>Bacillota</taxon>
        <taxon>Clostridia</taxon>
        <taxon>Peptostreptococcales</taxon>
        <taxon>Caminicellaceae</taxon>
        <taxon>Maledivibacter</taxon>
    </lineage>
</organism>
<gene>
    <name evidence="8" type="ORF">SAMN02194393_01151</name>
</gene>
<dbReference type="OrthoDB" id="9806253at2"/>
<dbReference type="EMBL" id="FUZT01000002">
    <property type="protein sequence ID" value="SKC50076.1"/>
    <property type="molecule type" value="Genomic_DNA"/>
</dbReference>
<dbReference type="AlphaFoldDB" id="A0A1T5JFE7"/>
<dbReference type="InterPro" id="IPR056739">
    <property type="entry name" value="NfeD_membrane"/>
</dbReference>
<evidence type="ECO:0000256" key="3">
    <source>
        <dbReference type="ARBA" id="ARBA00022989"/>
    </source>
</evidence>
<dbReference type="GO" id="GO:0006508">
    <property type="term" value="P:proteolysis"/>
    <property type="evidence" value="ECO:0007669"/>
    <property type="project" value="UniProtKB-KW"/>
</dbReference>